<dbReference type="OrthoDB" id="3992151at2"/>
<dbReference type="InterPro" id="IPR052158">
    <property type="entry name" value="INH-QAR"/>
</dbReference>
<comment type="caution">
    <text evidence="4">The sequence shown here is derived from an EMBL/GenBank/DDBJ whole genome shotgun (WGS) entry which is preliminary data.</text>
</comment>
<keyword evidence="5" id="KW-1185">Reference proteome</keyword>
<evidence type="ECO:0000256" key="1">
    <source>
        <dbReference type="ARBA" id="ARBA00023015"/>
    </source>
</evidence>
<dbReference type="RefSeq" id="WP_155349042.1">
    <property type="nucleotide sequence ID" value="NZ_BAAAHM010000005.1"/>
</dbReference>
<dbReference type="Gene3D" id="3.40.50.880">
    <property type="match status" value="1"/>
</dbReference>
<dbReference type="Proteomes" id="UP000377595">
    <property type="component" value="Unassembled WGS sequence"/>
</dbReference>
<accession>A0A5M3Y0G9</accession>
<keyword evidence="2" id="KW-0804">Transcription</keyword>
<dbReference type="AlphaFoldDB" id="A0A5M3Y0G9"/>
<dbReference type="EMBL" id="BLAF01000048">
    <property type="protein sequence ID" value="GES24188.1"/>
    <property type="molecule type" value="Genomic_DNA"/>
</dbReference>
<name>A0A5M3Y0G9_9ACTN</name>
<reference evidence="4 5" key="1">
    <citation type="submission" date="2019-10" db="EMBL/GenBank/DDBJ databases">
        <title>Whole genome shotgun sequence of Acrocarpospora pleiomorpha NBRC 16267.</title>
        <authorList>
            <person name="Ichikawa N."/>
            <person name="Kimura A."/>
            <person name="Kitahashi Y."/>
            <person name="Komaki H."/>
            <person name="Oguchi A."/>
        </authorList>
    </citation>
    <scope>NUCLEOTIDE SEQUENCE [LARGE SCALE GENOMIC DNA]</scope>
    <source>
        <strain evidence="4 5">NBRC 16267</strain>
    </source>
</reference>
<dbReference type="GO" id="GO:0003700">
    <property type="term" value="F:DNA-binding transcription factor activity"/>
    <property type="evidence" value="ECO:0007669"/>
    <property type="project" value="InterPro"/>
</dbReference>
<dbReference type="Gene3D" id="1.10.10.60">
    <property type="entry name" value="Homeodomain-like"/>
    <property type="match status" value="1"/>
</dbReference>
<dbReference type="PANTHER" id="PTHR43130:SF3">
    <property type="entry name" value="HTH-TYPE TRANSCRIPTIONAL REGULATOR RV1931C"/>
    <property type="match status" value="1"/>
</dbReference>
<keyword evidence="1" id="KW-0805">Transcription regulation</keyword>
<organism evidence="4 5">
    <name type="scientific">Acrocarpospora pleiomorpha</name>
    <dbReference type="NCBI Taxonomy" id="90975"/>
    <lineage>
        <taxon>Bacteria</taxon>
        <taxon>Bacillati</taxon>
        <taxon>Actinomycetota</taxon>
        <taxon>Actinomycetes</taxon>
        <taxon>Streptosporangiales</taxon>
        <taxon>Streptosporangiaceae</taxon>
        <taxon>Acrocarpospora</taxon>
    </lineage>
</organism>
<feature type="domain" description="HTH araC/xylS-type" evidence="3">
    <location>
        <begin position="218"/>
        <end position="316"/>
    </location>
</feature>
<dbReference type="GO" id="GO:0043565">
    <property type="term" value="F:sequence-specific DNA binding"/>
    <property type="evidence" value="ECO:0007669"/>
    <property type="project" value="InterPro"/>
</dbReference>
<evidence type="ECO:0000313" key="5">
    <source>
        <dbReference type="Proteomes" id="UP000377595"/>
    </source>
</evidence>
<dbReference type="CDD" id="cd03137">
    <property type="entry name" value="GATase1_AraC_1"/>
    <property type="match status" value="1"/>
</dbReference>
<evidence type="ECO:0000259" key="3">
    <source>
        <dbReference type="PROSITE" id="PS01124"/>
    </source>
</evidence>
<dbReference type="Pfam" id="PF12833">
    <property type="entry name" value="HTH_18"/>
    <property type="match status" value="1"/>
</dbReference>
<dbReference type="InterPro" id="IPR002818">
    <property type="entry name" value="DJ-1/PfpI"/>
</dbReference>
<dbReference type="Pfam" id="PF01965">
    <property type="entry name" value="DJ-1_PfpI"/>
    <property type="match status" value="1"/>
</dbReference>
<dbReference type="InterPro" id="IPR009057">
    <property type="entry name" value="Homeodomain-like_sf"/>
</dbReference>
<dbReference type="SUPFAM" id="SSF52317">
    <property type="entry name" value="Class I glutamine amidotransferase-like"/>
    <property type="match status" value="1"/>
</dbReference>
<protein>
    <submittedName>
        <fullName evidence="4">AraC family transcriptional regulator</fullName>
    </submittedName>
</protein>
<dbReference type="InterPro" id="IPR018060">
    <property type="entry name" value="HTH_AraC"/>
</dbReference>
<dbReference type="InterPro" id="IPR029062">
    <property type="entry name" value="Class_I_gatase-like"/>
</dbReference>
<proteinExistence type="predicted"/>
<gene>
    <name evidence="4" type="ORF">Aple_070870</name>
</gene>
<sequence>MSPRDFVVVGYDAAELLDIACVVSTLECANSHGAVPYYKVRFVTPGGRPIDCGPTVTLHTSETLERVTGPIDTLLVSGGIGSEDAAANRLFLAHIRRLARESRRVASVCTGAWILAAAGLLDDRRATTHWRWADEVAARHPNVHVDPDPIFIRDGNVYTSAGVTSALDLTLALIEEDNGPDVARTVARQLVIYLQRPGNQAQMSMFTAPPPPSDSLVKRVVDHITAHPDADLTTTALAANAGVSERHLTRLFLKHLGQTPGKFVRRTRTESAAHLLASTTLPMPAIATRSGFGTPETLRQAFIDHYGIPPSHYRLTQSRTTTPGTRLREWAKHNPLPDDEPGGVDDLVEEIRQLSDHRAEAIRQLVEE</sequence>
<dbReference type="PANTHER" id="PTHR43130">
    <property type="entry name" value="ARAC-FAMILY TRANSCRIPTIONAL REGULATOR"/>
    <property type="match status" value="1"/>
</dbReference>
<dbReference type="SUPFAM" id="SSF46689">
    <property type="entry name" value="Homeodomain-like"/>
    <property type="match status" value="2"/>
</dbReference>
<evidence type="ECO:0000313" key="4">
    <source>
        <dbReference type="EMBL" id="GES24188.1"/>
    </source>
</evidence>
<dbReference type="PROSITE" id="PS01124">
    <property type="entry name" value="HTH_ARAC_FAMILY_2"/>
    <property type="match status" value="1"/>
</dbReference>
<evidence type="ECO:0000256" key="2">
    <source>
        <dbReference type="ARBA" id="ARBA00023163"/>
    </source>
</evidence>
<dbReference type="SMART" id="SM00342">
    <property type="entry name" value="HTH_ARAC"/>
    <property type="match status" value="1"/>
</dbReference>